<accession>A0ABP0R9C7</accession>
<sequence>EFEESDLESEDLKPLLVSVRPAANLSCVHLAALRATAGQNDEKGCYAQNGADPTRIKEVLSSSSGCCKCSNKCYLKITKQKLQEICTFFWGLEKPAQDGILWAMQSSKKCRPGAGDSSSSEDQSDDSDAKQGRVSWLLDDVPVCRRAFAKMLGIGQSRLQRTKQRFQGQDERWLSGQGTRDRTAHAAATVNMFLQKMYYSISESMPTGLLQQSANMDSEESRERLLKELLQDTLQGPTSRIMKANPAKLAMRELPPGTWSQIYNLYCAHCLAVKEEAASRSTFYKCTEDWRRALKFRRRSQHSICLTCDKIKSRMRHSSSFIEHAKHTDALLGHLAGTWRAREKYWAARAASRAKDDVLCIITDGFDKSKPCVPRWAHGRAPKHPTVEKHPRTALQLSACLAHGWGAVIFLAPEHVSAGGSFAWETVLLTMNEVWKQSTKEGRRFPRSLLCRIISDNV</sequence>
<reference evidence="2 3" key="1">
    <citation type="submission" date="2024-02" db="EMBL/GenBank/DDBJ databases">
        <authorList>
            <person name="Chen Y."/>
            <person name="Shah S."/>
            <person name="Dougan E. K."/>
            <person name="Thang M."/>
            <person name="Chan C."/>
        </authorList>
    </citation>
    <scope>NUCLEOTIDE SEQUENCE [LARGE SCALE GENOMIC DNA]</scope>
</reference>
<dbReference type="PANTHER" id="PTHR33153">
    <property type="entry name" value="MYND-TYPE DOMAIN-CONTAINING PROTEIN"/>
    <property type="match status" value="1"/>
</dbReference>
<feature type="non-terminal residue" evidence="2">
    <location>
        <position position="1"/>
    </location>
</feature>
<protein>
    <submittedName>
        <fullName evidence="2">Uncharacterized protein</fullName>
    </submittedName>
</protein>
<feature type="region of interest" description="Disordered" evidence="1">
    <location>
        <begin position="111"/>
        <end position="131"/>
    </location>
</feature>
<evidence type="ECO:0000256" key="1">
    <source>
        <dbReference type="SAM" id="MobiDB-lite"/>
    </source>
</evidence>
<name>A0ABP0R9C7_9DINO</name>
<organism evidence="2 3">
    <name type="scientific">Durusdinium trenchii</name>
    <dbReference type="NCBI Taxonomy" id="1381693"/>
    <lineage>
        <taxon>Eukaryota</taxon>
        <taxon>Sar</taxon>
        <taxon>Alveolata</taxon>
        <taxon>Dinophyceae</taxon>
        <taxon>Suessiales</taxon>
        <taxon>Symbiodiniaceae</taxon>
        <taxon>Durusdinium</taxon>
    </lineage>
</organism>
<gene>
    <name evidence="2" type="ORF">SCF082_LOCUS45588</name>
</gene>
<comment type="caution">
    <text evidence="2">The sequence shown here is derived from an EMBL/GenBank/DDBJ whole genome shotgun (WGS) entry which is preliminary data.</text>
</comment>
<dbReference type="EMBL" id="CAXAMM010041082">
    <property type="protein sequence ID" value="CAK9097167.1"/>
    <property type="molecule type" value="Genomic_DNA"/>
</dbReference>
<proteinExistence type="predicted"/>
<dbReference type="PANTHER" id="PTHR33153:SF3">
    <property type="entry name" value="TRAFFICKING PROTEIN PARTICLE COMPLEX SUBUNIT 11 DOMAIN-CONTAINING PROTEIN"/>
    <property type="match status" value="1"/>
</dbReference>
<evidence type="ECO:0000313" key="2">
    <source>
        <dbReference type="EMBL" id="CAK9097167.1"/>
    </source>
</evidence>
<keyword evidence="3" id="KW-1185">Reference proteome</keyword>
<dbReference type="Proteomes" id="UP001642464">
    <property type="component" value="Unassembled WGS sequence"/>
</dbReference>
<evidence type="ECO:0000313" key="3">
    <source>
        <dbReference type="Proteomes" id="UP001642464"/>
    </source>
</evidence>